<dbReference type="PANTHER" id="PTHR33606">
    <property type="entry name" value="PROTEIN YCII"/>
    <property type="match status" value="1"/>
</dbReference>
<dbReference type="InterPro" id="IPR051807">
    <property type="entry name" value="Sec-metab_biosynth-assoc"/>
</dbReference>
<dbReference type="PANTHER" id="PTHR33606:SF3">
    <property type="entry name" value="PROTEIN YCII"/>
    <property type="match status" value="1"/>
</dbReference>
<dbReference type="Gene3D" id="3.30.70.1060">
    <property type="entry name" value="Dimeric alpha+beta barrel"/>
    <property type="match status" value="1"/>
</dbReference>
<evidence type="ECO:0000313" key="2">
    <source>
        <dbReference type="Proteomes" id="UP000590412"/>
    </source>
</evidence>
<protein>
    <recommendedName>
        <fullName evidence="3">YCII-related domain-containing protein</fullName>
    </recommendedName>
</protein>
<proteinExistence type="predicted"/>
<dbReference type="SUPFAM" id="SSF54909">
    <property type="entry name" value="Dimeric alpha+beta barrel"/>
    <property type="match status" value="1"/>
</dbReference>
<gene>
    <name evidence="1" type="ORF">FOB60_002998</name>
</gene>
<dbReference type="AlphaFoldDB" id="A0A8X7NLP8"/>
<sequence>MLKVSVLSPIRRFSTCLRNMSSEYLVTIYDFPHTDRTKVRPQHVADIPANVPNPVRAAGAIYTDESKTKFAGSTFHLASNSREEIIEFLKRDIYYKEGIWNIDSVQIYPLGIAVRLPKKMEGVDEVNYKI</sequence>
<dbReference type="InterPro" id="IPR011008">
    <property type="entry name" value="Dimeric_a/b-barrel"/>
</dbReference>
<dbReference type="Proteomes" id="UP000590412">
    <property type="component" value="Unassembled WGS sequence"/>
</dbReference>
<accession>A0A8X7NLP8</accession>
<evidence type="ECO:0008006" key="3">
    <source>
        <dbReference type="Google" id="ProtNLM"/>
    </source>
</evidence>
<evidence type="ECO:0000313" key="1">
    <source>
        <dbReference type="EMBL" id="KAF6052742.1"/>
    </source>
</evidence>
<reference evidence="1" key="1">
    <citation type="submission" date="2020-03" db="EMBL/GenBank/DDBJ databases">
        <title>FDA dAtabase for Regulatory Grade micrObial Sequences (FDA-ARGOS): Supporting development and validation of Infectious Disease Dx tests.</title>
        <authorList>
            <person name="Campos J."/>
            <person name="Goldberg B."/>
            <person name="Tallon L."/>
            <person name="Sadzewicz L."/>
            <person name="Vavikolanu K."/>
            <person name="Mehta A."/>
            <person name="Aluvathingal J."/>
            <person name="Nadendla S."/>
            <person name="Nandy P."/>
            <person name="Geyer C."/>
            <person name="Yan Y."/>
            <person name="Sichtig H."/>
        </authorList>
    </citation>
    <scope>NUCLEOTIDE SEQUENCE [LARGE SCALE GENOMIC DNA]</scope>
    <source>
        <strain evidence="1">FDAARGOS_652</strain>
    </source>
</reference>
<organism evidence="1 2">
    <name type="scientific">Candida parapsilosis</name>
    <name type="common">Yeast</name>
    <dbReference type="NCBI Taxonomy" id="5480"/>
    <lineage>
        <taxon>Eukaryota</taxon>
        <taxon>Fungi</taxon>
        <taxon>Dikarya</taxon>
        <taxon>Ascomycota</taxon>
        <taxon>Saccharomycotina</taxon>
        <taxon>Pichiomycetes</taxon>
        <taxon>Debaryomycetaceae</taxon>
        <taxon>Candida/Lodderomyces clade</taxon>
        <taxon>Candida</taxon>
    </lineage>
</organism>
<dbReference type="OrthoDB" id="5519740at2759"/>
<name>A0A8X7NLP8_CANPA</name>
<dbReference type="EMBL" id="JABWAB010000004">
    <property type="protein sequence ID" value="KAF6052742.1"/>
    <property type="molecule type" value="Genomic_DNA"/>
</dbReference>
<comment type="caution">
    <text evidence="1">The sequence shown here is derived from an EMBL/GenBank/DDBJ whole genome shotgun (WGS) entry which is preliminary data.</text>
</comment>